<reference evidence="1" key="5">
    <citation type="journal article" date="2021" name="G3 (Bethesda)">
        <title>Aegilops tauschii genome assembly Aet v5.0 features greater sequence contiguity and improved annotation.</title>
        <authorList>
            <person name="Wang L."/>
            <person name="Zhu T."/>
            <person name="Rodriguez J.C."/>
            <person name="Deal K.R."/>
            <person name="Dubcovsky J."/>
            <person name="McGuire P.E."/>
            <person name="Lux T."/>
            <person name="Spannagl M."/>
            <person name="Mayer K.F.X."/>
            <person name="Baldrich P."/>
            <person name="Meyers B.C."/>
            <person name="Huo N."/>
            <person name="Gu Y.Q."/>
            <person name="Zhou H."/>
            <person name="Devos K.M."/>
            <person name="Bennetzen J.L."/>
            <person name="Unver T."/>
            <person name="Budak H."/>
            <person name="Gulick P.J."/>
            <person name="Galiba G."/>
            <person name="Kalapos B."/>
            <person name="Nelson D.R."/>
            <person name="Li P."/>
            <person name="You F.M."/>
            <person name="Luo M.C."/>
            <person name="Dvorak J."/>
        </authorList>
    </citation>
    <scope>NUCLEOTIDE SEQUENCE [LARGE SCALE GENOMIC DNA]</scope>
    <source>
        <strain evidence="1">cv. AL8/78</strain>
    </source>
</reference>
<evidence type="ECO:0000313" key="1">
    <source>
        <dbReference type="EnsemblPlants" id="AET1Gv20142000.21"/>
    </source>
</evidence>
<organism evidence="1 2">
    <name type="scientific">Aegilops tauschii subsp. strangulata</name>
    <name type="common">Goatgrass</name>
    <dbReference type="NCBI Taxonomy" id="200361"/>
    <lineage>
        <taxon>Eukaryota</taxon>
        <taxon>Viridiplantae</taxon>
        <taxon>Streptophyta</taxon>
        <taxon>Embryophyta</taxon>
        <taxon>Tracheophyta</taxon>
        <taxon>Spermatophyta</taxon>
        <taxon>Magnoliopsida</taxon>
        <taxon>Liliopsida</taxon>
        <taxon>Poales</taxon>
        <taxon>Poaceae</taxon>
        <taxon>BOP clade</taxon>
        <taxon>Pooideae</taxon>
        <taxon>Triticodae</taxon>
        <taxon>Triticeae</taxon>
        <taxon>Triticinae</taxon>
        <taxon>Aegilops</taxon>
    </lineage>
</organism>
<reference evidence="1" key="4">
    <citation type="submission" date="2019-03" db="UniProtKB">
        <authorList>
            <consortium name="EnsemblPlants"/>
        </authorList>
    </citation>
    <scope>IDENTIFICATION</scope>
</reference>
<dbReference type="Gramene" id="AET1Gv20142000.21">
    <property type="protein sequence ID" value="AET1Gv20142000.21"/>
    <property type="gene ID" value="AET1Gv20142000"/>
</dbReference>
<evidence type="ECO:0000313" key="2">
    <source>
        <dbReference type="Proteomes" id="UP000015105"/>
    </source>
</evidence>
<reference evidence="1" key="3">
    <citation type="journal article" date="2017" name="Nature">
        <title>Genome sequence of the progenitor of the wheat D genome Aegilops tauschii.</title>
        <authorList>
            <person name="Luo M.C."/>
            <person name="Gu Y.Q."/>
            <person name="Puiu D."/>
            <person name="Wang H."/>
            <person name="Twardziok S.O."/>
            <person name="Deal K.R."/>
            <person name="Huo N."/>
            <person name="Zhu T."/>
            <person name="Wang L."/>
            <person name="Wang Y."/>
            <person name="McGuire P.E."/>
            <person name="Liu S."/>
            <person name="Long H."/>
            <person name="Ramasamy R.K."/>
            <person name="Rodriguez J.C."/>
            <person name="Van S.L."/>
            <person name="Yuan L."/>
            <person name="Wang Z."/>
            <person name="Xia Z."/>
            <person name="Xiao L."/>
            <person name="Anderson O.D."/>
            <person name="Ouyang S."/>
            <person name="Liang Y."/>
            <person name="Zimin A.V."/>
            <person name="Pertea G."/>
            <person name="Qi P."/>
            <person name="Bennetzen J.L."/>
            <person name="Dai X."/>
            <person name="Dawson M.W."/>
            <person name="Muller H.G."/>
            <person name="Kugler K."/>
            <person name="Rivarola-Duarte L."/>
            <person name="Spannagl M."/>
            <person name="Mayer K.F.X."/>
            <person name="Lu F.H."/>
            <person name="Bevan M.W."/>
            <person name="Leroy P."/>
            <person name="Li P."/>
            <person name="You F.M."/>
            <person name="Sun Q."/>
            <person name="Liu Z."/>
            <person name="Lyons E."/>
            <person name="Wicker T."/>
            <person name="Salzberg S.L."/>
            <person name="Devos K.M."/>
            <person name="Dvorak J."/>
        </authorList>
    </citation>
    <scope>NUCLEOTIDE SEQUENCE [LARGE SCALE GENOMIC DNA]</scope>
    <source>
        <strain evidence="1">cv. AL8/78</strain>
    </source>
</reference>
<name>A0A452XSE3_AEGTS</name>
<dbReference type="Proteomes" id="UP000015105">
    <property type="component" value="Chromosome 1D"/>
</dbReference>
<proteinExistence type="predicted"/>
<accession>A0A452XSE3</accession>
<sequence>YAASYTGGVCCVHIGEIFSLTGYTSVRSDLEVCRM</sequence>
<dbReference type="EnsemblPlants" id="AET1Gv20142000.21">
    <property type="protein sequence ID" value="AET1Gv20142000.21"/>
    <property type="gene ID" value="AET1Gv20142000"/>
</dbReference>
<reference evidence="2" key="1">
    <citation type="journal article" date="2014" name="Science">
        <title>Ancient hybridizations among the ancestral genomes of bread wheat.</title>
        <authorList>
            <consortium name="International Wheat Genome Sequencing Consortium,"/>
            <person name="Marcussen T."/>
            <person name="Sandve S.R."/>
            <person name="Heier L."/>
            <person name="Spannagl M."/>
            <person name="Pfeifer M."/>
            <person name="Jakobsen K.S."/>
            <person name="Wulff B.B."/>
            <person name="Steuernagel B."/>
            <person name="Mayer K.F."/>
            <person name="Olsen O.A."/>
        </authorList>
    </citation>
    <scope>NUCLEOTIDE SEQUENCE [LARGE SCALE GENOMIC DNA]</scope>
    <source>
        <strain evidence="2">cv. AL8/78</strain>
    </source>
</reference>
<dbReference type="AlphaFoldDB" id="A0A452XSE3"/>
<reference evidence="2" key="2">
    <citation type="journal article" date="2017" name="Nat. Plants">
        <title>The Aegilops tauschii genome reveals multiple impacts of transposons.</title>
        <authorList>
            <person name="Zhao G."/>
            <person name="Zou C."/>
            <person name="Li K."/>
            <person name="Wang K."/>
            <person name="Li T."/>
            <person name="Gao L."/>
            <person name="Zhang X."/>
            <person name="Wang H."/>
            <person name="Yang Z."/>
            <person name="Liu X."/>
            <person name="Jiang W."/>
            <person name="Mao L."/>
            <person name="Kong X."/>
            <person name="Jiao Y."/>
            <person name="Jia J."/>
        </authorList>
    </citation>
    <scope>NUCLEOTIDE SEQUENCE [LARGE SCALE GENOMIC DNA]</scope>
    <source>
        <strain evidence="2">cv. AL8/78</strain>
    </source>
</reference>
<keyword evidence="2" id="KW-1185">Reference proteome</keyword>
<protein>
    <submittedName>
        <fullName evidence="1">Uncharacterized protein</fullName>
    </submittedName>
</protein>